<comment type="caution">
    <text evidence="4">The sequence shown here is derived from an EMBL/GenBank/DDBJ whole genome shotgun (WGS) entry which is preliminary data.</text>
</comment>
<dbReference type="GO" id="GO:0006446">
    <property type="term" value="P:regulation of translational initiation"/>
    <property type="evidence" value="ECO:0007669"/>
    <property type="project" value="TreeGrafter"/>
</dbReference>
<dbReference type="InterPro" id="IPR001498">
    <property type="entry name" value="Impact_N"/>
</dbReference>
<accession>A0A9D1EAR4</accession>
<evidence type="ECO:0000313" key="4">
    <source>
        <dbReference type="EMBL" id="HIR71382.1"/>
    </source>
</evidence>
<dbReference type="PROSITE" id="PS00910">
    <property type="entry name" value="UPF0029"/>
    <property type="match status" value="1"/>
</dbReference>
<dbReference type="Pfam" id="PF09186">
    <property type="entry name" value="DUF1949"/>
    <property type="match status" value="1"/>
</dbReference>
<comment type="similarity">
    <text evidence="1">Belongs to the IMPACT family.</text>
</comment>
<protein>
    <submittedName>
        <fullName evidence="4">YigZ family protein</fullName>
    </submittedName>
</protein>
<evidence type="ECO:0000259" key="2">
    <source>
        <dbReference type="Pfam" id="PF01205"/>
    </source>
</evidence>
<dbReference type="PANTHER" id="PTHR16301:SF20">
    <property type="entry name" value="IMPACT FAMILY MEMBER YIGZ"/>
    <property type="match status" value="1"/>
</dbReference>
<reference evidence="4" key="1">
    <citation type="submission" date="2020-10" db="EMBL/GenBank/DDBJ databases">
        <authorList>
            <person name="Gilroy R."/>
        </authorList>
    </citation>
    <scope>NUCLEOTIDE SEQUENCE</scope>
    <source>
        <strain evidence="4">ChiSjej5B23-6657</strain>
    </source>
</reference>
<dbReference type="InterPro" id="IPR020568">
    <property type="entry name" value="Ribosomal_Su5_D2-typ_SF"/>
</dbReference>
<organism evidence="4 5">
    <name type="scientific">Candidatus Pullilachnospira gallistercoris</name>
    <dbReference type="NCBI Taxonomy" id="2840911"/>
    <lineage>
        <taxon>Bacteria</taxon>
        <taxon>Bacillati</taxon>
        <taxon>Bacillota</taxon>
        <taxon>Clostridia</taxon>
        <taxon>Lachnospirales</taxon>
        <taxon>Lachnospiraceae</taxon>
        <taxon>Lachnospiraceae incertae sedis</taxon>
        <taxon>Candidatus Pullilachnospira</taxon>
    </lineage>
</organism>
<dbReference type="Proteomes" id="UP000823912">
    <property type="component" value="Unassembled WGS sequence"/>
</dbReference>
<dbReference type="NCBIfam" id="TIGR00257">
    <property type="entry name" value="IMPACT_YIGZ"/>
    <property type="match status" value="1"/>
</dbReference>
<dbReference type="SUPFAM" id="SSF54211">
    <property type="entry name" value="Ribosomal protein S5 domain 2-like"/>
    <property type="match status" value="1"/>
</dbReference>
<dbReference type="AlphaFoldDB" id="A0A9D1EAR4"/>
<dbReference type="GO" id="GO:0005737">
    <property type="term" value="C:cytoplasm"/>
    <property type="evidence" value="ECO:0007669"/>
    <property type="project" value="TreeGrafter"/>
</dbReference>
<dbReference type="InterPro" id="IPR015269">
    <property type="entry name" value="UPF0029_Impact_C"/>
</dbReference>
<dbReference type="Gene3D" id="3.30.70.240">
    <property type="match status" value="1"/>
</dbReference>
<dbReference type="InterPro" id="IPR036956">
    <property type="entry name" value="Impact_N_sf"/>
</dbReference>
<dbReference type="InterPro" id="IPR020569">
    <property type="entry name" value="UPF0029_Impact_CS"/>
</dbReference>
<dbReference type="InterPro" id="IPR035647">
    <property type="entry name" value="EFG_III/V"/>
</dbReference>
<sequence>MEAYRFVYRAGQGEITEKKSRFIATVQPVTTPEEALAFVAEKKKEYWDARHNCYAYVTGKNQEQMRCSDDGEPSGTAGRPILDVLLREQIHDAVIVVTRYFGGVLLGTGGLVRAYQKAASEGLAAAEILSWQEGRPLAVETDYQGYGKVEYLFRELGVYVEDTDFGQQVTIRAMVPGRLIRKTEKEIGEKTGGKARLSWDDDIFYALDEKRGIILKKST</sequence>
<dbReference type="SUPFAM" id="SSF54980">
    <property type="entry name" value="EF-G C-terminal domain-like"/>
    <property type="match status" value="1"/>
</dbReference>
<proteinExistence type="inferred from homology"/>
<evidence type="ECO:0000313" key="5">
    <source>
        <dbReference type="Proteomes" id="UP000823912"/>
    </source>
</evidence>
<dbReference type="Pfam" id="PF01205">
    <property type="entry name" value="Impact_N"/>
    <property type="match status" value="1"/>
</dbReference>
<name>A0A9D1EAR4_9FIRM</name>
<dbReference type="EMBL" id="DVHM01000146">
    <property type="protein sequence ID" value="HIR71382.1"/>
    <property type="molecule type" value="Genomic_DNA"/>
</dbReference>
<dbReference type="PANTHER" id="PTHR16301">
    <property type="entry name" value="IMPACT-RELATED"/>
    <property type="match status" value="1"/>
</dbReference>
<feature type="domain" description="Impact N-terminal" evidence="2">
    <location>
        <begin position="18"/>
        <end position="122"/>
    </location>
</feature>
<evidence type="ECO:0000259" key="3">
    <source>
        <dbReference type="Pfam" id="PF09186"/>
    </source>
</evidence>
<reference evidence="4" key="2">
    <citation type="journal article" date="2021" name="PeerJ">
        <title>Extensive microbial diversity within the chicken gut microbiome revealed by metagenomics and culture.</title>
        <authorList>
            <person name="Gilroy R."/>
            <person name="Ravi A."/>
            <person name="Getino M."/>
            <person name="Pursley I."/>
            <person name="Horton D.L."/>
            <person name="Alikhan N.F."/>
            <person name="Baker D."/>
            <person name="Gharbi K."/>
            <person name="Hall N."/>
            <person name="Watson M."/>
            <person name="Adriaenssens E.M."/>
            <person name="Foster-Nyarko E."/>
            <person name="Jarju S."/>
            <person name="Secka A."/>
            <person name="Antonio M."/>
            <person name="Oren A."/>
            <person name="Chaudhuri R.R."/>
            <person name="La Ragione R."/>
            <person name="Hildebrand F."/>
            <person name="Pallen M.J."/>
        </authorList>
    </citation>
    <scope>NUCLEOTIDE SEQUENCE</scope>
    <source>
        <strain evidence="4">ChiSjej5B23-6657</strain>
    </source>
</reference>
<dbReference type="Gene3D" id="3.30.230.30">
    <property type="entry name" value="Impact, N-terminal domain"/>
    <property type="match status" value="1"/>
</dbReference>
<dbReference type="InterPro" id="IPR023582">
    <property type="entry name" value="Impact"/>
</dbReference>
<evidence type="ECO:0000256" key="1">
    <source>
        <dbReference type="ARBA" id="ARBA00007665"/>
    </source>
</evidence>
<gene>
    <name evidence="4" type="ORF">IAA55_08880</name>
</gene>
<dbReference type="InterPro" id="IPR015796">
    <property type="entry name" value="Impact_YigZ-like"/>
</dbReference>
<feature type="domain" description="UPF0029" evidence="3">
    <location>
        <begin position="140"/>
        <end position="194"/>
    </location>
</feature>